<evidence type="ECO:0000313" key="9">
    <source>
        <dbReference type="Proteomes" id="UP000694404"/>
    </source>
</evidence>
<keyword evidence="6" id="KW-0393">Immunoglobulin domain</keyword>
<protein>
    <recommendedName>
        <fullName evidence="7">Ig-like domain-containing protein</fullName>
    </recommendedName>
</protein>
<dbReference type="CDD" id="cd05713">
    <property type="entry name" value="IgV_MOG_like"/>
    <property type="match status" value="2"/>
</dbReference>
<accession>A0A8C0IWD6</accession>
<dbReference type="InterPro" id="IPR036179">
    <property type="entry name" value="Ig-like_dom_sf"/>
</dbReference>
<dbReference type="AlphaFoldDB" id="A0A8C0IWD6"/>
<evidence type="ECO:0000256" key="5">
    <source>
        <dbReference type="ARBA" id="ARBA00023136"/>
    </source>
</evidence>
<feature type="domain" description="Ig-like" evidence="7">
    <location>
        <begin position="118"/>
        <end position="203"/>
    </location>
</feature>
<dbReference type="SMART" id="SM00406">
    <property type="entry name" value="IGv"/>
    <property type="match status" value="2"/>
</dbReference>
<keyword evidence="4" id="KW-1133">Transmembrane helix</keyword>
<dbReference type="InterPro" id="IPR053896">
    <property type="entry name" value="BTN3A2-like_Ig-C"/>
</dbReference>
<reference evidence="8" key="2">
    <citation type="submission" date="2025-09" db="UniProtKB">
        <authorList>
            <consortium name="Ensembl"/>
        </authorList>
    </citation>
    <scope>IDENTIFICATION</scope>
</reference>
<dbReference type="PANTHER" id="PTHR24100">
    <property type="entry name" value="BUTYROPHILIN"/>
    <property type="match status" value="1"/>
</dbReference>
<dbReference type="GeneTree" id="ENSGT00940000153527"/>
<dbReference type="InterPro" id="IPR007110">
    <property type="entry name" value="Ig-like_dom"/>
</dbReference>
<feature type="domain" description="Ig-like" evidence="7">
    <location>
        <begin position="215"/>
        <end position="330"/>
    </location>
</feature>
<dbReference type="SUPFAM" id="SSF48726">
    <property type="entry name" value="Immunoglobulin"/>
    <property type="match status" value="4"/>
</dbReference>
<evidence type="ECO:0000256" key="3">
    <source>
        <dbReference type="ARBA" id="ARBA00022729"/>
    </source>
</evidence>
<keyword evidence="5" id="KW-0472">Membrane</keyword>
<proteinExistence type="predicted"/>
<dbReference type="FunFam" id="2.60.40.10:FF:000088">
    <property type="entry name" value="Butyrophilin subfamily 1 member A1"/>
    <property type="match status" value="2"/>
</dbReference>
<dbReference type="InterPro" id="IPR050504">
    <property type="entry name" value="IgSF_BTN/MOG"/>
</dbReference>
<evidence type="ECO:0000256" key="4">
    <source>
        <dbReference type="ARBA" id="ARBA00022989"/>
    </source>
</evidence>
<reference evidence="8" key="1">
    <citation type="submission" date="2025-08" db="UniProtKB">
        <authorList>
            <consortium name="Ensembl"/>
        </authorList>
    </citation>
    <scope>IDENTIFICATION</scope>
</reference>
<evidence type="ECO:0000256" key="6">
    <source>
        <dbReference type="ARBA" id="ARBA00023319"/>
    </source>
</evidence>
<keyword evidence="3" id="KW-0732">Signal</keyword>
<dbReference type="Pfam" id="PF07686">
    <property type="entry name" value="V-set"/>
    <property type="match status" value="2"/>
</dbReference>
<dbReference type="GO" id="GO:0050852">
    <property type="term" value="P:T cell receptor signaling pathway"/>
    <property type="evidence" value="ECO:0007669"/>
    <property type="project" value="TreeGrafter"/>
</dbReference>
<evidence type="ECO:0000256" key="1">
    <source>
        <dbReference type="ARBA" id="ARBA00004370"/>
    </source>
</evidence>
<name>A0A8C0IWD6_CHEAB</name>
<feature type="domain" description="Ig-like" evidence="7">
    <location>
        <begin position="1"/>
        <end position="112"/>
    </location>
</feature>
<evidence type="ECO:0000256" key="2">
    <source>
        <dbReference type="ARBA" id="ARBA00022692"/>
    </source>
</evidence>
<dbReference type="Ensembl" id="ENSCABT00000025451.1">
    <property type="protein sequence ID" value="ENSCABP00000023233.1"/>
    <property type="gene ID" value="ENSCABG00000017104.1"/>
</dbReference>
<dbReference type="InterPro" id="IPR003599">
    <property type="entry name" value="Ig_sub"/>
</dbReference>
<keyword evidence="9" id="KW-1185">Reference proteome</keyword>
<comment type="subcellular location">
    <subcellularLocation>
        <location evidence="1">Membrane</location>
    </subcellularLocation>
</comment>
<dbReference type="Proteomes" id="UP000694404">
    <property type="component" value="Unplaced"/>
</dbReference>
<dbReference type="InterPro" id="IPR013106">
    <property type="entry name" value="Ig_V-set"/>
</dbReference>
<dbReference type="GO" id="GO:0009897">
    <property type="term" value="C:external side of plasma membrane"/>
    <property type="evidence" value="ECO:0007669"/>
    <property type="project" value="TreeGrafter"/>
</dbReference>
<dbReference type="Pfam" id="PF22705">
    <property type="entry name" value="C2-set_3"/>
    <property type="match status" value="2"/>
</dbReference>
<keyword evidence="2" id="KW-0812">Transmembrane</keyword>
<dbReference type="InterPro" id="IPR013783">
    <property type="entry name" value="Ig-like_fold"/>
</dbReference>
<evidence type="ECO:0000313" key="8">
    <source>
        <dbReference type="Ensembl" id="ENSCABP00000023233.1"/>
    </source>
</evidence>
<dbReference type="FunFam" id="2.60.40.10:FF:000208">
    <property type="entry name" value="Butyrophilin subfamily 1 member A1"/>
    <property type="match status" value="2"/>
</dbReference>
<evidence type="ECO:0000259" key="7">
    <source>
        <dbReference type="PROSITE" id="PS50835"/>
    </source>
</evidence>
<dbReference type="Gene3D" id="2.60.40.10">
    <property type="entry name" value="Immunoglobulins"/>
    <property type="match status" value="4"/>
</dbReference>
<dbReference type="GO" id="GO:0001817">
    <property type="term" value="P:regulation of cytokine production"/>
    <property type="evidence" value="ECO:0007669"/>
    <property type="project" value="TreeGrafter"/>
</dbReference>
<dbReference type="PROSITE" id="PS50835">
    <property type="entry name" value="IG_LIKE"/>
    <property type="match status" value="3"/>
</dbReference>
<sequence length="457" mass="51516">VIGPDHPVTAIMGEDIILPCHLSPKMSAENMEVRWFRSEFTSFVHLYQHGQDQYGQQMPEYHGRTELLKAGIVDGNVALGIVNIRLSDEGQYRCFVQDGVFYEEAVLELKVAASGSAPHISVEGHQDGGIRVVCQSARWYPEPEVLWRNLKGQPLSASTKTKSEEERSLFEIRNSIIITENSNKNLSCAIRNTHLNQEKESVTFYISGKLQTELAKFTVIGPRDPVTAVLGQEAVLPCLLSPQMSAANMEVRWFRSEFASFVHLYRGGKDQYDGQMPEYWRRTELLKAGLTDGNVPLRIPNIRLSDEGQYHCFVQEDTFYEETVLELRVAGLGSAPLISVEGHQDGGIRVVCRSAGWYPEPVVLWKDLNGRHLPSLYETTSRVDNNLFETETAIIITEQSNQNLSCCFRNAILNQEKESAVYIAGQLPSKSHVDLTTTRNKTKYRKTRTEMSVVDIS</sequence>
<dbReference type="GO" id="GO:0005102">
    <property type="term" value="F:signaling receptor binding"/>
    <property type="evidence" value="ECO:0007669"/>
    <property type="project" value="TreeGrafter"/>
</dbReference>
<dbReference type="PANTHER" id="PTHR24100:SF149">
    <property type="entry name" value="BG-LIKE ANTIGEN 1-RELATED"/>
    <property type="match status" value="1"/>
</dbReference>
<organism evidence="8 9">
    <name type="scientific">Chelonoidis abingdonii</name>
    <name type="common">Abingdon island giant tortoise</name>
    <name type="synonym">Testudo abingdonii</name>
    <dbReference type="NCBI Taxonomy" id="106734"/>
    <lineage>
        <taxon>Eukaryota</taxon>
        <taxon>Metazoa</taxon>
        <taxon>Chordata</taxon>
        <taxon>Craniata</taxon>
        <taxon>Vertebrata</taxon>
        <taxon>Euteleostomi</taxon>
        <taxon>Archelosauria</taxon>
        <taxon>Testudinata</taxon>
        <taxon>Testudines</taxon>
        <taxon>Cryptodira</taxon>
        <taxon>Durocryptodira</taxon>
        <taxon>Testudinoidea</taxon>
        <taxon>Testudinidae</taxon>
        <taxon>Chelonoidis</taxon>
    </lineage>
</organism>
<dbReference type="SMART" id="SM00409">
    <property type="entry name" value="IG"/>
    <property type="match status" value="2"/>
</dbReference>